<sequence length="193" mass="21532">MANKKLPIRRKLIVVGDGGSGKTCLLMVFLNREFPKQYLPTVFENYVTDVPMGRNKNVELSLWDTAGQEAYDRLRPLSYPESHVIVICYSVDSPGSLANALEKWSEEVSHFCPGVPIILVGNKLDLRPKETLKKSASFTTFEEGKAVAERINAHAFIECSSKDNIGVRDVFEVATRAALAKPKKKLMHHCAIL</sequence>
<dbReference type="EMBL" id="BT080579">
    <property type="protein sequence ID" value="ACO15003.1"/>
    <property type="molecule type" value="mRNA"/>
</dbReference>
<keyword evidence="8" id="KW-0449">Lipoprotein</keyword>
<dbReference type="NCBIfam" id="TIGR00231">
    <property type="entry name" value="small_GTP"/>
    <property type="match status" value="1"/>
</dbReference>
<dbReference type="InterPro" id="IPR003578">
    <property type="entry name" value="Small_GTPase_Rho"/>
</dbReference>
<dbReference type="GO" id="GO:0005886">
    <property type="term" value="C:plasma membrane"/>
    <property type="evidence" value="ECO:0007669"/>
    <property type="project" value="UniProtKB-SubCell"/>
</dbReference>
<dbReference type="InterPro" id="IPR005225">
    <property type="entry name" value="Small_GTP-bd"/>
</dbReference>
<dbReference type="EMBL" id="BT081218">
    <property type="protein sequence ID" value="ACO15642.1"/>
    <property type="molecule type" value="mRNA"/>
</dbReference>
<dbReference type="GO" id="GO:0003006">
    <property type="term" value="P:developmental process involved in reproduction"/>
    <property type="evidence" value="ECO:0007669"/>
    <property type="project" value="UniProtKB-ARBA"/>
</dbReference>
<dbReference type="SMART" id="SM00174">
    <property type="entry name" value="RHO"/>
    <property type="match status" value="1"/>
</dbReference>
<dbReference type="Pfam" id="PF00071">
    <property type="entry name" value="Ras"/>
    <property type="match status" value="1"/>
</dbReference>
<keyword evidence="6" id="KW-0342">GTP-binding</keyword>
<evidence type="ECO:0000256" key="6">
    <source>
        <dbReference type="ARBA" id="ARBA00023134"/>
    </source>
</evidence>
<dbReference type="SMART" id="SM00173">
    <property type="entry name" value="RAS"/>
    <property type="match status" value="1"/>
</dbReference>
<keyword evidence="9" id="KW-0636">Prenylation</keyword>
<accession>C1C150</accession>
<evidence type="ECO:0000256" key="1">
    <source>
        <dbReference type="ARBA" id="ARBA00004342"/>
    </source>
</evidence>
<dbReference type="InterPro" id="IPR001806">
    <property type="entry name" value="Small_GTPase"/>
</dbReference>
<evidence type="ECO:0000256" key="2">
    <source>
        <dbReference type="ARBA" id="ARBA00010142"/>
    </source>
</evidence>
<evidence type="ECO:0000256" key="7">
    <source>
        <dbReference type="ARBA" id="ARBA00023136"/>
    </source>
</evidence>
<dbReference type="FunFam" id="3.40.50.300:FF:000983">
    <property type="entry name" value="Rho family GTPase"/>
    <property type="match status" value="1"/>
</dbReference>
<dbReference type="AlphaFoldDB" id="C1C150"/>
<evidence type="ECO:0000256" key="9">
    <source>
        <dbReference type="ARBA" id="ARBA00023289"/>
    </source>
</evidence>
<reference evidence="10" key="1">
    <citation type="submission" date="2009-03" db="EMBL/GenBank/DDBJ databases">
        <title>Caligus clemensi ESTs and full-length cDNAs.</title>
        <authorList>
            <person name="Yasuike M."/>
            <person name="von Schalburg K."/>
            <person name="Cooper G."/>
            <person name="Leong J."/>
            <person name="Jones S.R.M."/>
            <person name="Koop B.F."/>
        </authorList>
    </citation>
    <scope>NUCLEOTIDE SEQUENCE</scope>
    <source>
        <tissue evidence="10">Whole</tissue>
    </source>
</reference>
<dbReference type="SMART" id="SM00176">
    <property type="entry name" value="RAN"/>
    <property type="match status" value="1"/>
</dbReference>
<dbReference type="InterPro" id="IPR027417">
    <property type="entry name" value="P-loop_NTPase"/>
</dbReference>
<dbReference type="SMART" id="SM00175">
    <property type="entry name" value="RAB"/>
    <property type="match status" value="1"/>
</dbReference>
<proteinExistence type="evidence at transcript level"/>
<dbReference type="SUPFAM" id="SSF52540">
    <property type="entry name" value="P-loop containing nucleoside triphosphate hydrolases"/>
    <property type="match status" value="1"/>
</dbReference>
<protein>
    <submittedName>
        <fullName evidence="10">Ras-like GTP-binding protein RHO</fullName>
    </submittedName>
</protein>
<comment type="subcellular location">
    <subcellularLocation>
        <location evidence="1">Cell membrane</location>
        <topology evidence="1">Lipid-anchor</topology>
        <orientation evidence="1">Cytoplasmic side</orientation>
    </subcellularLocation>
</comment>
<dbReference type="GO" id="GO:0001667">
    <property type="term" value="P:ameboidal-type cell migration"/>
    <property type="evidence" value="ECO:0007669"/>
    <property type="project" value="UniProtKB-ARBA"/>
</dbReference>
<keyword evidence="5" id="KW-0547">Nucleotide-binding</keyword>
<keyword evidence="7" id="KW-0472">Membrane</keyword>
<dbReference type="GO" id="GO:0007264">
    <property type="term" value="P:small GTPase-mediated signal transduction"/>
    <property type="evidence" value="ECO:0007669"/>
    <property type="project" value="InterPro"/>
</dbReference>
<dbReference type="PROSITE" id="PS51419">
    <property type="entry name" value="RAB"/>
    <property type="match status" value="1"/>
</dbReference>
<evidence type="ECO:0000256" key="8">
    <source>
        <dbReference type="ARBA" id="ARBA00023288"/>
    </source>
</evidence>
<dbReference type="GO" id="GO:0035099">
    <property type="term" value="P:hemocyte migration"/>
    <property type="evidence" value="ECO:0007669"/>
    <property type="project" value="UniProtKB-ARBA"/>
</dbReference>
<keyword evidence="3" id="KW-1003">Cell membrane</keyword>
<dbReference type="GO" id="GO:0022412">
    <property type="term" value="P:cellular process involved in reproduction in multicellular organism"/>
    <property type="evidence" value="ECO:0007669"/>
    <property type="project" value="UniProtKB-ARBA"/>
</dbReference>
<dbReference type="PROSITE" id="PS51420">
    <property type="entry name" value="RHO"/>
    <property type="match status" value="1"/>
</dbReference>
<dbReference type="GO" id="GO:0005525">
    <property type="term" value="F:GTP binding"/>
    <property type="evidence" value="ECO:0007669"/>
    <property type="project" value="UniProtKB-KW"/>
</dbReference>
<dbReference type="PANTHER" id="PTHR24072">
    <property type="entry name" value="RHO FAMILY GTPASE"/>
    <property type="match status" value="1"/>
</dbReference>
<dbReference type="GO" id="GO:0003924">
    <property type="term" value="F:GTPase activity"/>
    <property type="evidence" value="ECO:0007669"/>
    <property type="project" value="InterPro"/>
</dbReference>
<gene>
    <name evidence="10" type="primary">RHO</name>
</gene>
<organism evidence="10">
    <name type="scientific">Caligus clemensi</name>
    <name type="common">Sea louse</name>
    <dbReference type="NCBI Taxonomy" id="344056"/>
    <lineage>
        <taxon>Eukaryota</taxon>
        <taxon>Metazoa</taxon>
        <taxon>Ecdysozoa</taxon>
        <taxon>Arthropoda</taxon>
        <taxon>Crustacea</taxon>
        <taxon>Multicrustacea</taxon>
        <taxon>Hexanauplia</taxon>
        <taxon>Copepoda</taxon>
        <taxon>Siphonostomatoida</taxon>
        <taxon>Caligidae</taxon>
        <taxon>Caligus</taxon>
    </lineage>
</organism>
<evidence type="ECO:0000256" key="3">
    <source>
        <dbReference type="ARBA" id="ARBA00022475"/>
    </source>
</evidence>
<comment type="similarity">
    <text evidence="2">Belongs to the small GTPase superfamily. Rho family.</text>
</comment>
<dbReference type="PROSITE" id="PS51421">
    <property type="entry name" value="RAS"/>
    <property type="match status" value="1"/>
</dbReference>
<name>C1C150_CALCM</name>
<dbReference type="Gene3D" id="3.40.50.300">
    <property type="entry name" value="P-loop containing nucleotide triphosphate hydrolases"/>
    <property type="match status" value="1"/>
</dbReference>
<evidence type="ECO:0000313" key="10">
    <source>
        <dbReference type="EMBL" id="ACO15003.1"/>
    </source>
</evidence>
<keyword evidence="4" id="KW-0488">Methylation</keyword>
<dbReference type="GO" id="GO:0035006">
    <property type="term" value="P:melanization defense response"/>
    <property type="evidence" value="ECO:0007669"/>
    <property type="project" value="UniProtKB-ARBA"/>
</dbReference>
<evidence type="ECO:0000256" key="5">
    <source>
        <dbReference type="ARBA" id="ARBA00022741"/>
    </source>
</evidence>
<evidence type="ECO:0000256" key="4">
    <source>
        <dbReference type="ARBA" id="ARBA00022481"/>
    </source>
</evidence>
<dbReference type="PRINTS" id="PR00449">
    <property type="entry name" value="RASTRNSFRMNG"/>
</dbReference>